<keyword evidence="3" id="KW-1185">Reference proteome</keyword>
<evidence type="ECO:0000313" key="2">
    <source>
        <dbReference type="EMBL" id="PWY78112.1"/>
    </source>
</evidence>
<keyword evidence="1" id="KW-1133">Transmembrane helix</keyword>
<gene>
    <name evidence="2" type="ORF">BO94DRAFT_186945</name>
</gene>
<dbReference type="EMBL" id="MSFK01000025">
    <property type="protein sequence ID" value="PWY78112.1"/>
    <property type="molecule type" value="Genomic_DNA"/>
</dbReference>
<comment type="caution">
    <text evidence="2">The sequence shown here is derived from an EMBL/GenBank/DDBJ whole genome shotgun (WGS) entry which is preliminary data.</text>
</comment>
<reference evidence="2 3" key="1">
    <citation type="submission" date="2016-12" db="EMBL/GenBank/DDBJ databases">
        <title>The genomes of Aspergillus section Nigri reveals drivers in fungal speciation.</title>
        <authorList>
            <consortium name="DOE Joint Genome Institute"/>
            <person name="Vesth T.C."/>
            <person name="Nybo J."/>
            <person name="Theobald S."/>
            <person name="Brandl J."/>
            <person name="Frisvad J.C."/>
            <person name="Nielsen K.F."/>
            <person name="Lyhne E.K."/>
            <person name="Kogle M.E."/>
            <person name="Kuo A."/>
            <person name="Riley R."/>
            <person name="Clum A."/>
            <person name="Nolan M."/>
            <person name="Lipzen A."/>
            <person name="Salamov A."/>
            <person name="Henrissat B."/>
            <person name="Wiebenga A."/>
            <person name="De Vries R.P."/>
            <person name="Grigoriev I.V."/>
            <person name="Mortensen U.H."/>
            <person name="Andersen M.R."/>
            <person name="Baker S.E."/>
        </authorList>
    </citation>
    <scope>NUCLEOTIDE SEQUENCE [LARGE SCALE GENOMIC DNA]</scope>
    <source>
        <strain evidence="2 3">CBS 115572</strain>
    </source>
</reference>
<keyword evidence="1" id="KW-0812">Transmembrane</keyword>
<dbReference type="RefSeq" id="XP_025464624.1">
    <property type="nucleotide sequence ID" value="XM_025606014.1"/>
</dbReference>
<organism evidence="2 3">
    <name type="scientific">Aspergillus sclerotioniger CBS 115572</name>
    <dbReference type="NCBI Taxonomy" id="1450535"/>
    <lineage>
        <taxon>Eukaryota</taxon>
        <taxon>Fungi</taxon>
        <taxon>Dikarya</taxon>
        <taxon>Ascomycota</taxon>
        <taxon>Pezizomycotina</taxon>
        <taxon>Eurotiomycetes</taxon>
        <taxon>Eurotiomycetidae</taxon>
        <taxon>Eurotiales</taxon>
        <taxon>Aspergillaceae</taxon>
        <taxon>Aspergillus</taxon>
        <taxon>Aspergillus subgen. Circumdati</taxon>
    </lineage>
</organism>
<name>A0A317VYM2_9EURO</name>
<evidence type="ECO:0000313" key="3">
    <source>
        <dbReference type="Proteomes" id="UP000246702"/>
    </source>
</evidence>
<proteinExistence type="predicted"/>
<dbReference type="AlphaFoldDB" id="A0A317VYM2"/>
<feature type="transmembrane region" description="Helical" evidence="1">
    <location>
        <begin position="71"/>
        <end position="93"/>
    </location>
</feature>
<dbReference type="OrthoDB" id="10652691at2759"/>
<keyword evidence="1" id="KW-0472">Membrane</keyword>
<dbReference type="GeneID" id="37108157"/>
<protein>
    <submittedName>
        <fullName evidence="2">Uncharacterized protein</fullName>
    </submittedName>
</protein>
<accession>A0A317VYM2</accession>
<evidence type="ECO:0000256" key="1">
    <source>
        <dbReference type="SAM" id="Phobius"/>
    </source>
</evidence>
<sequence length="269" mass="28744">MPIYHLYEYLLGNSLEVSAELTALLNSLLASLNGALKVTLLELGSTKVVEVRNILVQLPRLVVMLDSLVKLSLLVEIITDLLLSIGLFLCLLLRNRLLVFRLGLGLRFRLLLLLGSCGADIGHGHILFGLRGTSRAGTLGRSAEAHVNTQQNTHHLQEARVLDLLANVVGVLLDALKLSHEVGIGQKLRGLGVAGQLLEKLGVVENSTESAHRVASDTVSLGFGINGPLDGIEAVLGLVVGRLELQGLLISIVGGDCRPVSKPRLVLPQ</sequence>
<dbReference type="Proteomes" id="UP000246702">
    <property type="component" value="Unassembled WGS sequence"/>
</dbReference>